<comment type="caution">
    <text evidence="1">The sequence shown here is derived from an EMBL/GenBank/DDBJ whole genome shotgun (WGS) entry which is preliminary data.</text>
</comment>
<name>A0A934KM28_9BACT</name>
<gene>
    <name evidence="1" type="ORF">JF887_07860</name>
</gene>
<evidence type="ECO:0000313" key="1">
    <source>
        <dbReference type="EMBL" id="MBJ7609333.1"/>
    </source>
</evidence>
<dbReference type="Proteomes" id="UP000614410">
    <property type="component" value="Unassembled WGS sequence"/>
</dbReference>
<sequence>MDEEEVALCDADGHQSNGTLRRETLTAQGAHRLTINIRGREPVSADSSDYFEAMQLLRLQLEAIGLRLCCAGARRDTWASGVQRDMGQGLNCYILTLPRSARRPDQIGIFEPAACELIGTVTEQRAYFDTWLASTREK</sequence>
<reference evidence="1 2" key="1">
    <citation type="submission" date="2020-10" db="EMBL/GenBank/DDBJ databases">
        <title>Ca. Dormibacterota MAGs.</title>
        <authorList>
            <person name="Montgomery K."/>
        </authorList>
    </citation>
    <scope>NUCLEOTIDE SEQUENCE [LARGE SCALE GENOMIC DNA]</scope>
    <source>
        <strain evidence="1">Mitchell_Peninsula_5</strain>
    </source>
</reference>
<evidence type="ECO:0000313" key="2">
    <source>
        <dbReference type="Proteomes" id="UP000614410"/>
    </source>
</evidence>
<dbReference type="EMBL" id="JAEKNN010000036">
    <property type="protein sequence ID" value="MBJ7609333.1"/>
    <property type="molecule type" value="Genomic_DNA"/>
</dbReference>
<proteinExistence type="predicted"/>
<dbReference type="AlphaFoldDB" id="A0A934KM28"/>
<accession>A0A934KM28</accession>
<protein>
    <submittedName>
        <fullName evidence="1">Uncharacterized protein</fullName>
    </submittedName>
</protein>
<organism evidence="1 2">
    <name type="scientific">Candidatus Amunia macphersoniae</name>
    <dbReference type="NCBI Taxonomy" id="3127014"/>
    <lineage>
        <taxon>Bacteria</taxon>
        <taxon>Bacillati</taxon>
        <taxon>Candidatus Dormiibacterota</taxon>
        <taxon>Candidatus Dormibacteria</taxon>
        <taxon>Candidatus Aeolococcales</taxon>
        <taxon>Candidatus Aeolococcaceae</taxon>
        <taxon>Candidatus Amunia</taxon>
    </lineage>
</organism>